<dbReference type="EMBL" id="WIXP02000011">
    <property type="protein sequence ID" value="KAF6203030.1"/>
    <property type="molecule type" value="Genomic_DNA"/>
</dbReference>
<dbReference type="AlphaFoldDB" id="A0A8S9X1J9"/>
<dbReference type="PANTHER" id="PTHR23033">
    <property type="entry name" value="BETA1,3-GALACTOSYLTRANSFERASE"/>
    <property type="match status" value="1"/>
</dbReference>
<evidence type="ECO:0000259" key="12">
    <source>
        <dbReference type="Pfam" id="PF02434"/>
    </source>
</evidence>
<evidence type="ECO:0000313" key="13">
    <source>
        <dbReference type="EMBL" id="KAF6203030.1"/>
    </source>
</evidence>
<dbReference type="GO" id="GO:0016020">
    <property type="term" value="C:membrane"/>
    <property type="evidence" value="ECO:0007669"/>
    <property type="project" value="UniProtKB-SubCell"/>
</dbReference>
<dbReference type="PANTHER" id="PTHR23033:SF14">
    <property type="entry name" value="GLYCOPROTEIN-N-ACETYLGALACTOSAMINE 3-BETA-GALACTOSYLTRANSFERASE 1-RELATED"/>
    <property type="match status" value="1"/>
</dbReference>
<evidence type="ECO:0000256" key="5">
    <source>
        <dbReference type="ARBA" id="ARBA00022676"/>
    </source>
</evidence>
<keyword evidence="8" id="KW-0547">Nucleotide-binding</keyword>
<dbReference type="GO" id="GO:0000166">
    <property type="term" value="F:nucleotide binding"/>
    <property type="evidence" value="ECO:0007669"/>
    <property type="project" value="UniProtKB-KW"/>
</dbReference>
<dbReference type="Proteomes" id="UP000466442">
    <property type="component" value="Unassembled WGS sequence"/>
</dbReference>
<name>A0A8S9X1J9_APOLU</name>
<comment type="caution">
    <text evidence="13">The sequence shown here is derived from an EMBL/GenBank/DDBJ whole genome shotgun (WGS) entry which is preliminary data.</text>
</comment>
<evidence type="ECO:0000256" key="7">
    <source>
        <dbReference type="ARBA" id="ARBA00022692"/>
    </source>
</evidence>
<evidence type="ECO:0000313" key="14">
    <source>
        <dbReference type="Proteomes" id="UP000466442"/>
    </source>
</evidence>
<comment type="pathway">
    <text evidence="2">Protein modification; protein glycosylation.</text>
</comment>
<keyword evidence="5" id="KW-0328">Glycosyltransferase</keyword>
<sequence>MVLSDLRENSQRALNVNNTWGKRCDKLLFITSRRSFDLDVVLIPESLPETRDTLWDRVTFGFSYVYSHYGNFDWFLKADDDTYVVMENLKLFLNRYNAQDGLYFGCMFLRNRDGAGMAPLSYMSGGAGYILSKEALRLLVKDALPRPHSITWAEDINMALCLKNVNVTSVDTRDSFRRPRFNPLLPTSMGLTLPKVHHDFWYYSHQYSERIEDGPNCCAESAITFHYAVEPLMDIVEFFIYHLSPYQR</sequence>
<dbReference type="InterPro" id="IPR003378">
    <property type="entry name" value="Fringe-like_glycosylTrfase"/>
</dbReference>
<proteinExistence type="inferred from homology"/>
<dbReference type="OrthoDB" id="414175at2759"/>
<keyword evidence="11" id="KW-0472">Membrane</keyword>
<dbReference type="Gene3D" id="3.90.550.50">
    <property type="match status" value="1"/>
</dbReference>
<evidence type="ECO:0000256" key="10">
    <source>
        <dbReference type="ARBA" id="ARBA00022989"/>
    </source>
</evidence>
<keyword evidence="6" id="KW-0808">Transferase</keyword>
<keyword evidence="9" id="KW-0735">Signal-anchor</keyword>
<gene>
    <name evidence="13" type="ORF">GE061_003443</name>
</gene>
<dbReference type="InterPro" id="IPR026050">
    <property type="entry name" value="C1GALT1/C1GALT1_chp1"/>
</dbReference>
<protein>
    <recommendedName>
        <fullName evidence="4">N-acetylgalactosaminide beta-1,3-galactosyltransferase</fullName>
        <ecNumber evidence="4">2.4.1.122</ecNumber>
    </recommendedName>
</protein>
<evidence type="ECO:0000256" key="4">
    <source>
        <dbReference type="ARBA" id="ARBA00012557"/>
    </source>
</evidence>
<comment type="similarity">
    <text evidence="3">Belongs to the glycosyltransferase 31 family. Beta3-Gal-T subfamily.</text>
</comment>
<organism evidence="13 14">
    <name type="scientific">Apolygus lucorum</name>
    <name type="common">Small green plant bug</name>
    <name type="synonym">Lygocoris lucorum</name>
    <dbReference type="NCBI Taxonomy" id="248454"/>
    <lineage>
        <taxon>Eukaryota</taxon>
        <taxon>Metazoa</taxon>
        <taxon>Ecdysozoa</taxon>
        <taxon>Arthropoda</taxon>
        <taxon>Hexapoda</taxon>
        <taxon>Insecta</taxon>
        <taxon>Pterygota</taxon>
        <taxon>Neoptera</taxon>
        <taxon>Paraneoptera</taxon>
        <taxon>Hemiptera</taxon>
        <taxon>Heteroptera</taxon>
        <taxon>Panheteroptera</taxon>
        <taxon>Cimicomorpha</taxon>
        <taxon>Miridae</taxon>
        <taxon>Mirini</taxon>
        <taxon>Apolygus</taxon>
    </lineage>
</organism>
<evidence type="ECO:0000256" key="6">
    <source>
        <dbReference type="ARBA" id="ARBA00022679"/>
    </source>
</evidence>
<dbReference type="Pfam" id="PF02434">
    <property type="entry name" value="Fringe"/>
    <property type="match status" value="1"/>
</dbReference>
<evidence type="ECO:0000256" key="1">
    <source>
        <dbReference type="ARBA" id="ARBA00004606"/>
    </source>
</evidence>
<comment type="subcellular location">
    <subcellularLocation>
        <location evidence="1">Membrane</location>
        <topology evidence="1">Single-pass type II membrane protein</topology>
    </subcellularLocation>
</comment>
<feature type="domain" description="Fringe-like glycosyltransferase" evidence="12">
    <location>
        <begin position="72"/>
        <end position="170"/>
    </location>
</feature>
<evidence type="ECO:0000256" key="2">
    <source>
        <dbReference type="ARBA" id="ARBA00004922"/>
    </source>
</evidence>
<keyword evidence="7" id="KW-0812">Transmembrane</keyword>
<dbReference type="EC" id="2.4.1.122" evidence="4"/>
<reference evidence="13" key="1">
    <citation type="journal article" date="2021" name="Mol. Ecol. Resour.">
        <title>Apolygus lucorum genome provides insights into omnivorousness and mesophyll feeding.</title>
        <authorList>
            <person name="Liu Y."/>
            <person name="Liu H."/>
            <person name="Wang H."/>
            <person name="Huang T."/>
            <person name="Liu B."/>
            <person name="Yang B."/>
            <person name="Yin L."/>
            <person name="Li B."/>
            <person name="Zhang Y."/>
            <person name="Zhang S."/>
            <person name="Jiang F."/>
            <person name="Zhang X."/>
            <person name="Ren Y."/>
            <person name="Wang B."/>
            <person name="Wang S."/>
            <person name="Lu Y."/>
            <person name="Wu K."/>
            <person name="Fan W."/>
            <person name="Wang G."/>
        </authorList>
    </citation>
    <scope>NUCLEOTIDE SEQUENCE</scope>
    <source>
        <strain evidence="13">12Hb</strain>
    </source>
</reference>
<keyword evidence="14" id="KW-1185">Reference proteome</keyword>
<evidence type="ECO:0000256" key="3">
    <source>
        <dbReference type="ARBA" id="ARBA00006462"/>
    </source>
</evidence>
<keyword evidence="10" id="KW-1133">Transmembrane helix</keyword>
<evidence type="ECO:0000256" key="11">
    <source>
        <dbReference type="ARBA" id="ARBA00023136"/>
    </source>
</evidence>
<evidence type="ECO:0000256" key="9">
    <source>
        <dbReference type="ARBA" id="ARBA00022968"/>
    </source>
</evidence>
<dbReference type="GO" id="GO:0016263">
    <property type="term" value="F:glycoprotein-N-acetylgalactosamine 3-beta-galactosyltransferase activity"/>
    <property type="evidence" value="ECO:0007669"/>
    <property type="project" value="UniProtKB-EC"/>
</dbReference>
<evidence type="ECO:0000256" key="8">
    <source>
        <dbReference type="ARBA" id="ARBA00022741"/>
    </source>
</evidence>
<accession>A0A8S9X1J9</accession>